<dbReference type="Proteomes" id="UP000182811">
    <property type="component" value="Unassembled WGS sequence"/>
</dbReference>
<organism evidence="7 8">
    <name type="scientific">Neomoorella thermoacetica</name>
    <name type="common">Clostridium thermoaceticum</name>
    <dbReference type="NCBI Taxonomy" id="1525"/>
    <lineage>
        <taxon>Bacteria</taxon>
        <taxon>Bacillati</taxon>
        <taxon>Bacillota</taxon>
        <taxon>Clostridia</taxon>
        <taxon>Neomoorellales</taxon>
        <taxon>Neomoorellaceae</taxon>
        <taxon>Neomoorella</taxon>
    </lineage>
</organism>
<proteinExistence type="predicted"/>
<evidence type="ECO:0000256" key="2">
    <source>
        <dbReference type="ARBA" id="ARBA00022692"/>
    </source>
</evidence>
<dbReference type="AlphaFoldDB" id="A0A1J5NHA4"/>
<keyword evidence="4 5" id="KW-0472">Membrane</keyword>
<gene>
    <name evidence="7" type="ORF">MOTE_19470</name>
</gene>
<feature type="transmembrane region" description="Helical" evidence="5">
    <location>
        <begin position="208"/>
        <end position="231"/>
    </location>
</feature>
<evidence type="ECO:0000313" key="8">
    <source>
        <dbReference type="Proteomes" id="UP000182811"/>
    </source>
</evidence>
<evidence type="ECO:0000256" key="4">
    <source>
        <dbReference type="ARBA" id="ARBA00023136"/>
    </source>
</evidence>
<feature type="transmembrane region" description="Helical" evidence="5">
    <location>
        <begin position="128"/>
        <end position="146"/>
    </location>
</feature>
<dbReference type="GO" id="GO:0016020">
    <property type="term" value="C:membrane"/>
    <property type="evidence" value="ECO:0007669"/>
    <property type="project" value="UniProtKB-SubCell"/>
</dbReference>
<reference evidence="7 8" key="1">
    <citation type="submission" date="2016-08" db="EMBL/GenBank/DDBJ databases">
        <title>Genome-based comparison of Moorella thermoacetic strains.</title>
        <authorList>
            <person name="Poehlein A."/>
            <person name="Bengelsdorf F.R."/>
            <person name="Esser C."/>
            <person name="Duerre P."/>
            <person name="Daniel R."/>
        </authorList>
    </citation>
    <scope>NUCLEOTIDE SEQUENCE [LARGE SCALE GENOMIC DNA]</scope>
    <source>
        <strain evidence="7 8">DSM 21394</strain>
    </source>
</reference>
<comment type="subcellular location">
    <subcellularLocation>
        <location evidence="1">Membrane</location>
        <topology evidence="1">Multi-pass membrane protein</topology>
    </subcellularLocation>
</comment>
<keyword evidence="2 5" id="KW-0812">Transmembrane</keyword>
<sequence>MQTGSWVGSFGGVLVHPCGAFREWPEKAPFWPPALALMGFNLILSLIALPKVKAAALLALEQSPVPAGSPQLAMATTIINYGVPAMAILGALAIPLVIWVLEAVAISLVGRVFFGLQATYGDLLPVTVVAWVPALLGGLIQTVLLLSLPPEALPQIQLSLAALLPPAPHPGVGYLLLEKINPFTIWNFLLLGMGTAAIARVEQRRGLTVVFVIWLVYVVFSVALGMAGAAFSPAAG</sequence>
<evidence type="ECO:0000256" key="3">
    <source>
        <dbReference type="ARBA" id="ARBA00022989"/>
    </source>
</evidence>
<dbReference type="EMBL" id="MDDC01000015">
    <property type="protein sequence ID" value="OIQ58425.1"/>
    <property type="molecule type" value="Genomic_DNA"/>
</dbReference>
<evidence type="ECO:0000256" key="1">
    <source>
        <dbReference type="ARBA" id="ARBA00004141"/>
    </source>
</evidence>
<feature type="transmembrane region" description="Helical" evidence="5">
    <location>
        <begin position="183"/>
        <end position="201"/>
    </location>
</feature>
<name>A0A1J5NHA4_NEOTH</name>
<evidence type="ECO:0000313" key="7">
    <source>
        <dbReference type="EMBL" id="OIQ58425.1"/>
    </source>
</evidence>
<dbReference type="InterPro" id="IPR006977">
    <property type="entry name" value="Yip1_dom"/>
</dbReference>
<evidence type="ECO:0000256" key="5">
    <source>
        <dbReference type="SAM" id="Phobius"/>
    </source>
</evidence>
<feature type="transmembrane region" description="Helical" evidence="5">
    <location>
        <begin position="30"/>
        <end position="49"/>
    </location>
</feature>
<dbReference type="Pfam" id="PF04893">
    <property type="entry name" value="Yip1"/>
    <property type="match status" value="1"/>
</dbReference>
<feature type="transmembrane region" description="Helical" evidence="5">
    <location>
        <begin position="81"/>
        <end position="108"/>
    </location>
</feature>
<protein>
    <submittedName>
        <fullName evidence="7">Yip1 domain protein</fullName>
    </submittedName>
</protein>
<accession>A0A1J5NHA4</accession>
<comment type="caution">
    <text evidence="7">The sequence shown here is derived from an EMBL/GenBank/DDBJ whole genome shotgun (WGS) entry which is preliminary data.</text>
</comment>
<feature type="domain" description="Yip1" evidence="6">
    <location>
        <begin position="12"/>
        <end position="223"/>
    </location>
</feature>
<evidence type="ECO:0000259" key="6">
    <source>
        <dbReference type="Pfam" id="PF04893"/>
    </source>
</evidence>
<keyword evidence="3 5" id="KW-1133">Transmembrane helix</keyword>